<evidence type="ECO:0000259" key="2">
    <source>
        <dbReference type="Pfam" id="PF08450"/>
    </source>
</evidence>
<proteinExistence type="inferred from homology"/>
<dbReference type="InterPro" id="IPR005511">
    <property type="entry name" value="SMP-30"/>
</dbReference>
<gene>
    <name evidence="3" type="ORF">ABID43_003280</name>
</gene>
<dbReference type="EMBL" id="JBEPMM010000009">
    <property type="protein sequence ID" value="MET3693729.1"/>
    <property type="molecule type" value="Genomic_DNA"/>
</dbReference>
<dbReference type="PRINTS" id="PR01790">
    <property type="entry name" value="SMP30FAMILY"/>
</dbReference>
<sequence length="292" mass="31096">MDAITILDAPRCHLGEGPCYDPRTGIAWWVDILERRLFEAPLAGGPARIHDLPLMASAVVAVDEDRHLLAAKDGLYLRTFGDGGLTRFCPLEAENAGTRSNDGRVHPSGALWISTMGRDAEPGRGAIYHVAGTRVTRLFGGLTIPNAICFAPDGATGYFADTDAGRLKRVALDPRTGLPVGEPATHYDHRGGEGGLDGAVVDAEGRIWCARWGAACLDAYSPDGERLRTLPLPVSRPSCPTFAGPGLDHLLVTSAYEGMTTEERAADPEHGRTLVVPVGVRGLLEPAFALRS</sequence>
<dbReference type="PANTHER" id="PTHR10907:SF47">
    <property type="entry name" value="REGUCALCIN"/>
    <property type="match status" value="1"/>
</dbReference>
<keyword evidence="4" id="KW-1185">Reference proteome</keyword>
<evidence type="ECO:0000313" key="4">
    <source>
        <dbReference type="Proteomes" id="UP001549145"/>
    </source>
</evidence>
<dbReference type="InterPro" id="IPR013658">
    <property type="entry name" value="SGL"/>
</dbReference>
<organism evidence="3 4">
    <name type="scientific">Methylobacterium goesingense</name>
    <dbReference type="NCBI Taxonomy" id="243690"/>
    <lineage>
        <taxon>Bacteria</taxon>
        <taxon>Pseudomonadati</taxon>
        <taxon>Pseudomonadota</taxon>
        <taxon>Alphaproteobacteria</taxon>
        <taxon>Hyphomicrobiales</taxon>
        <taxon>Methylobacteriaceae</taxon>
        <taxon>Methylobacterium</taxon>
    </lineage>
</organism>
<dbReference type="Gene3D" id="2.120.10.30">
    <property type="entry name" value="TolB, C-terminal domain"/>
    <property type="match status" value="1"/>
</dbReference>
<reference evidence="3 4" key="1">
    <citation type="submission" date="2024-06" db="EMBL/GenBank/DDBJ databases">
        <title>Genomic Encyclopedia of Type Strains, Phase IV (KMG-IV): sequencing the most valuable type-strain genomes for metagenomic binning, comparative biology and taxonomic classification.</title>
        <authorList>
            <person name="Goeker M."/>
        </authorList>
    </citation>
    <scope>NUCLEOTIDE SEQUENCE [LARGE SCALE GENOMIC DNA]</scope>
    <source>
        <strain evidence="3 4">DSM 21331</strain>
    </source>
</reference>
<feature type="domain" description="SMP-30/Gluconolactonase/LRE-like region" evidence="2">
    <location>
        <begin position="14"/>
        <end position="255"/>
    </location>
</feature>
<protein>
    <submittedName>
        <fullName evidence="3">Sugar lactone lactonase YvrE</fullName>
    </submittedName>
</protein>
<comment type="caution">
    <text evidence="3">The sequence shown here is derived from an EMBL/GenBank/DDBJ whole genome shotgun (WGS) entry which is preliminary data.</text>
</comment>
<dbReference type="Pfam" id="PF08450">
    <property type="entry name" value="SGL"/>
    <property type="match status" value="1"/>
</dbReference>
<dbReference type="RefSeq" id="WP_238279067.1">
    <property type="nucleotide sequence ID" value="NZ_BPQL01000049.1"/>
</dbReference>
<comment type="similarity">
    <text evidence="1">Belongs to the SMP-30/CGR1 family.</text>
</comment>
<dbReference type="Proteomes" id="UP001549145">
    <property type="component" value="Unassembled WGS sequence"/>
</dbReference>
<dbReference type="SUPFAM" id="SSF63829">
    <property type="entry name" value="Calcium-dependent phosphotriesterase"/>
    <property type="match status" value="1"/>
</dbReference>
<accession>A0ABV2L7B5</accession>
<name>A0ABV2L7B5_9HYPH</name>
<evidence type="ECO:0000313" key="3">
    <source>
        <dbReference type="EMBL" id="MET3693729.1"/>
    </source>
</evidence>
<evidence type="ECO:0000256" key="1">
    <source>
        <dbReference type="ARBA" id="ARBA00008853"/>
    </source>
</evidence>
<dbReference type="InterPro" id="IPR011042">
    <property type="entry name" value="6-blade_b-propeller_TolB-like"/>
</dbReference>
<dbReference type="PANTHER" id="PTHR10907">
    <property type="entry name" value="REGUCALCIN"/>
    <property type="match status" value="1"/>
</dbReference>